<dbReference type="Gene3D" id="3.20.20.70">
    <property type="entry name" value="Aldolase class I"/>
    <property type="match status" value="1"/>
</dbReference>
<evidence type="ECO:0000256" key="5">
    <source>
        <dbReference type="ARBA" id="ARBA00022642"/>
    </source>
</evidence>
<keyword evidence="6 10" id="KW-0328">Glycosyltransferase</keyword>
<sequence length="284" mass="31374">MNKIKLRENLQQFLLEDIGERDVTSTAIFPETENGEGSIIAKESGVLAGVEVIKECLHLFDSNIEVTLHKRDGEVLHPGDVIATVQGPIVYLLMAERIILNLLQRMSGIATLTYSAVMALDSNHTKICDTRKTTPGLRMFEKYAVTCGGGSNHRYGLYDGVMIKDNHISFSGGITNAVKAVKEKVGHMVKIEVETETKEEVLEAIEVGADVIMFDNRTPSEVSEFVKLVPKHIVTEASGGITIEQLREYGKTGVDFISLGMLTHSYKALDISFVTGWKRTEETE</sequence>
<reference evidence="13 14" key="1">
    <citation type="submission" date="2021-02" db="EMBL/GenBank/DDBJ databases">
        <title>Bacillus sp. RD4P76, an endophyte from a halophyte.</title>
        <authorList>
            <person name="Sun J.-Q."/>
        </authorList>
    </citation>
    <scope>NUCLEOTIDE SEQUENCE [LARGE SCALE GENOMIC DNA]</scope>
    <source>
        <strain evidence="13 14">RD4P76</strain>
    </source>
</reference>
<name>A0ABS2DMJ3_9BACI</name>
<dbReference type="InterPro" id="IPR004393">
    <property type="entry name" value="NadC"/>
</dbReference>
<evidence type="ECO:0000256" key="8">
    <source>
        <dbReference type="ARBA" id="ARBA00033102"/>
    </source>
</evidence>
<dbReference type="CDD" id="cd01572">
    <property type="entry name" value="QPRTase"/>
    <property type="match status" value="1"/>
</dbReference>
<protein>
    <recommendedName>
        <fullName evidence="4">nicotinate-nucleotide diphosphorylase (carboxylating)</fullName>
        <ecNumber evidence="4">2.4.2.19</ecNumber>
    </recommendedName>
    <alternativeName>
        <fullName evidence="8">Quinolinate phosphoribosyltransferase [decarboxylating]</fullName>
    </alternativeName>
</protein>
<evidence type="ECO:0000256" key="7">
    <source>
        <dbReference type="ARBA" id="ARBA00022679"/>
    </source>
</evidence>
<organism evidence="13 14">
    <name type="scientific">Bacillus suaedaesalsae</name>
    <dbReference type="NCBI Taxonomy" id="2810349"/>
    <lineage>
        <taxon>Bacteria</taxon>
        <taxon>Bacillati</taxon>
        <taxon>Bacillota</taxon>
        <taxon>Bacilli</taxon>
        <taxon>Bacillales</taxon>
        <taxon>Bacillaceae</taxon>
        <taxon>Bacillus</taxon>
    </lineage>
</organism>
<keyword evidence="7 10" id="KW-0808">Transferase</keyword>
<dbReference type="PANTHER" id="PTHR32179">
    <property type="entry name" value="NICOTINATE-NUCLEOTIDE PYROPHOSPHORYLASE [CARBOXYLATING]"/>
    <property type="match status" value="1"/>
</dbReference>
<dbReference type="InterPro" id="IPR036068">
    <property type="entry name" value="Nicotinate_pribotase-like_C"/>
</dbReference>
<evidence type="ECO:0000256" key="4">
    <source>
        <dbReference type="ARBA" id="ARBA00011944"/>
    </source>
</evidence>
<dbReference type="PIRSF" id="PIRSF006250">
    <property type="entry name" value="NadC_ModD"/>
    <property type="match status" value="1"/>
</dbReference>
<keyword evidence="14" id="KW-1185">Reference proteome</keyword>
<dbReference type="SUPFAM" id="SSF54675">
    <property type="entry name" value="Nicotinate/Quinolinate PRTase N-terminal domain-like"/>
    <property type="match status" value="1"/>
</dbReference>
<dbReference type="Proteomes" id="UP001518925">
    <property type="component" value="Unassembled WGS sequence"/>
</dbReference>
<gene>
    <name evidence="13" type="primary">nadC</name>
    <name evidence="13" type="ORF">JR050_18880</name>
</gene>
<dbReference type="Pfam" id="PF02749">
    <property type="entry name" value="QRPTase_N"/>
    <property type="match status" value="1"/>
</dbReference>
<dbReference type="InterPro" id="IPR022412">
    <property type="entry name" value="Quinolinate_PRibosylTrfase_N"/>
</dbReference>
<dbReference type="InterPro" id="IPR037128">
    <property type="entry name" value="Quinolinate_PRibosylTase_N_sf"/>
</dbReference>
<evidence type="ECO:0000256" key="2">
    <source>
        <dbReference type="ARBA" id="ARBA00004893"/>
    </source>
</evidence>
<evidence type="ECO:0000259" key="12">
    <source>
        <dbReference type="Pfam" id="PF02749"/>
    </source>
</evidence>
<dbReference type="PANTHER" id="PTHR32179:SF3">
    <property type="entry name" value="NICOTINATE-NUCLEOTIDE PYROPHOSPHORYLASE [CARBOXYLATING]"/>
    <property type="match status" value="1"/>
</dbReference>
<dbReference type="EMBL" id="JAFELM010000044">
    <property type="protein sequence ID" value="MBM6619730.1"/>
    <property type="molecule type" value="Genomic_DNA"/>
</dbReference>
<evidence type="ECO:0000313" key="13">
    <source>
        <dbReference type="EMBL" id="MBM6619730.1"/>
    </source>
</evidence>
<dbReference type="InterPro" id="IPR027277">
    <property type="entry name" value="NadC/ModD"/>
</dbReference>
<dbReference type="InterPro" id="IPR002638">
    <property type="entry name" value="Quinolinate_PRibosylTrfase_C"/>
</dbReference>
<dbReference type="NCBIfam" id="TIGR00078">
    <property type="entry name" value="nadC"/>
    <property type="match status" value="1"/>
</dbReference>
<evidence type="ECO:0000256" key="6">
    <source>
        <dbReference type="ARBA" id="ARBA00022676"/>
    </source>
</evidence>
<dbReference type="EC" id="2.4.2.19" evidence="4"/>
<comment type="caution">
    <text evidence="13">The sequence shown here is derived from an EMBL/GenBank/DDBJ whole genome shotgun (WGS) entry which is preliminary data.</text>
</comment>
<comment type="function">
    <text evidence="1">Involved in the catabolism of quinolinic acid (QA).</text>
</comment>
<dbReference type="SUPFAM" id="SSF51690">
    <property type="entry name" value="Nicotinate/Quinolinate PRTase C-terminal domain-like"/>
    <property type="match status" value="1"/>
</dbReference>
<evidence type="ECO:0000313" key="14">
    <source>
        <dbReference type="Proteomes" id="UP001518925"/>
    </source>
</evidence>
<evidence type="ECO:0000259" key="11">
    <source>
        <dbReference type="Pfam" id="PF01729"/>
    </source>
</evidence>
<dbReference type="Gene3D" id="3.90.1170.20">
    <property type="entry name" value="Quinolinate phosphoribosyl transferase, N-terminal domain"/>
    <property type="match status" value="1"/>
</dbReference>
<proteinExistence type="inferred from homology"/>
<dbReference type="InterPro" id="IPR013785">
    <property type="entry name" value="Aldolase_TIM"/>
</dbReference>
<dbReference type="RefSeq" id="WP_204205215.1">
    <property type="nucleotide sequence ID" value="NZ_JAFELM010000044.1"/>
</dbReference>
<evidence type="ECO:0000256" key="3">
    <source>
        <dbReference type="ARBA" id="ARBA00009400"/>
    </source>
</evidence>
<accession>A0ABS2DMJ3</accession>
<feature type="domain" description="Quinolinate phosphoribosyl transferase C-terminal" evidence="11">
    <location>
        <begin position="109"/>
        <end position="273"/>
    </location>
</feature>
<comment type="similarity">
    <text evidence="3 10">Belongs to the NadC/ModD family.</text>
</comment>
<dbReference type="Pfam" id="PF01729">
    <property type="entry name" value="QRPTase_C"/>
    <property type="match status" value="1"/>
</dbReference>
<keyword evidence="5" id="KW-0662">Pyridine nucleotide biosynthesis</keyword>
<comment type="catalytic activity">
    <reaction evidence="9">
        <text>nicotinate beta-D-ribonucleotide + CO2 + diphosphate = quinolinate + 5-phospho-alpha-D-ribose 1-diphosphate + 2 H(+)</text>
        <dbReference type="Rhea" id="RHEA:12733"/>
        <dbReference type="ChEBI" id="CHEBI:15378"/>
        <dbReference type="ChEBI" id="CHEBI:16526"/>
        <dbReference type="ChEBI" id="CHEBI:29959"/>
        <dbReference type="ChEBI" id="CHEBI:33019"/>
        <dbReference type="ChEBI" id="CHEBI:57502"/>
        <dbReference type="ChEBI" id="CHEBI:58017"/>
        <dbReference type="EC" id="2.4.2.19"/>
    </reaction>
</comment>
<evidence type="ECO:0000256" key="9">
    <source>
        <dbReference type="ARBA" id="ARBA00047445"/>
    </source>
</evidence>
<evidence type="ECO:0000256" key="10">
    <source>
        <dbReference type="PIRNR" id="PIRNR006250"/>
    </source>
</evidence>
<comment type="pathway">
    <text evidence="2">Cofactor biosynthesis; NAD(+) biosynthesis; nicotinate D-ribonucleotide from quinolinate: step 1/1.</text>
</comment>
<feature type="domain" description="Quinolinate phosphoribosyl transferase N-terminal" evidence="12">
    <location>
        <begin position="22"/>
        <end position="107"/>
    </location>
</feature>
<evidence type="ECO:0000256" key="1">
    <source>
        <dbReference type="ARBA" id="ARBA00003237"/>
    </source>
</evidence>